<proteinExistence type="predicted"/>
<comment type="caution">
    <text evidence="1">The sequence shown here is derived from an EMBL/GenBank/DDBJ whole genome shotgun (WGS) entry which is preliminary data.</text>
</comment>
<protein>
    <submittedName>
        <fullName evidence="1">Uncharacterized protein</fullName>
    </submittedName>
</protein>
<reference evidence="1 2" key="1">
    <citation type="journal article" date="2019" name="Commun. Biol.">
        <title>The bagworm genome reveals a unique fibroin gene that provides high tensile strength.</title>
        <authorList>
            <person name="Kono N."/>
            <person name="Nakamura H."/>
            <person name="Ohtoshi R."/>
            <person name="Tomita M."/>
            <person name="Numata K."/>
            <person name="Arakawa K."/>
        </authorList>
    </citation>
    <scope>NUCLEOTIDE SEQUENCE [LARGE SCALE GENOMIC DNA]</scope>
</reference>
<dbReference type="Proteomes" id="UP000299102">
    <property type="component" value="Unassembled WGS sequence"/>
</dbReference>
<keyword evidence="2" id="KW-1185">Reference proteome</keyword>
<evidence type="ECO:0000313" key="2">
    <source>
        <dbReference type="Proteomes" id="UP000299102"/>
    </source>
</evidence>
<dbReference type="OrthoDB" id="616263at2759"/>
<organism evidence="1 2">
    <name type="scientific">Eumeta variegata</name>
    <name type="common">Bagworm moth</name>
    <name type="synonym">Eumeta japonica</name>
    <dbReference type="NCBI Taxonomy" id="151549"/>
    <lineage>
        <taxon>Eukaryota</taxon>
        <taxon>Metazoa</taxon>
        <taxon>Ecdysozoa</taxon>
        <taxon>Arthropoda</taxon>
        <taxon>Hexapoda</taxon>
        <taxon>Insecta</taxon>
        <taxon>Pterygota</taxon>
        <taxon>Neoptera</taxon>
        <taxon>Endopterygota</taxon>
        <taxon>Lepidoptera</taxon>
        <taxon>Glossata</taxon>
        <taxon>Ditrysia</taxon>
        <taxon>Tineoidea</taxon>
        <taxon>Psychidae</taxon>
        <taxon>Oiketicinae</taxon>
        <taxon>Eumeta</taxon>
    </lineage>
</organism>
<accession>A0A4C1YYN6</accession>
<evidence type="ECO:0000313" key="1">
    <source>
        <dbReference type="EMBL" id="GBP80380.1"/>
    </source>
</evidence>
<gene>
    <name evidence="1" type="ORF">EVAR_62283_1</name>
</gene>
<name>A0A4C1YYN6_EUMVA</name>
<sequence length="140" mass="15592">MANFTTERVDQNLRDTLQANAPQYSTGARWWAEFKLARTFTVDDPRSGRLIAVVAEEMYIDRFVNSNRNFALDFDPSPAPVSVTHPAIDSDISSTLDFDPGPALDYATDSASNSVFDNSHDSDLDEAMENVNSLFYSSKL</sequence>
<dbReference type="EMBL" id="BGZK01001459">
    <property type="protein sequence ID" value="GBP80380.1"/>
    <property type="molecule type" value="Genomic_DNA"/>
</dbReference>
<dbReference type="AlphaFoldDB" id="A0A4C1YYN6"/>